<gene>
    <name evidence="3" type="ORF">CIRG_09568</name>
</gene>
<keyword evidence="2" id="KW-1133">Transmembrane helix</keyword>
<sequence length="121" mass="13729">MAARDPFEDRHAREDKDLKFRGKGGKKQSLSFGMSICLVRNNLHARLTAGDERLSMKGDGCRVRLAKNMYLLRFRGKAKAATLTTWLEILFLTNLVSLVLVTARRARGQQKQTDEPCVARH</sequence>
<feature type="transmembrane region" description="Helical" evidence="2">
    <location>
        <begin position="80"/>
        <end position="101"/>
    </location>
</feature>
<dbReference type="AlphaFoldDB" id="A0A0J6YR06"/>
<reference evidence="4" key="1">
    <citation type="journal article" date="2010" name="Genome Res.">
        <title>Population genomic sequencing of Coccidioides fungi reveals recent hybridization and transposon control.</title>
        <authorList>
            <person name="Neafsey D.E."/>
            <person name="Barker B.M."/>
            <person name="Sharpton T.J."/>
            <person name="Stajich J.E."/>
            <person name="Park D.J."/>
            <person name="Whiston E."/>
            <person name="Hung C.-Y."/>
            <person name="McMahan C."/>
            <person name="White J."/>
            <person name="Sykes S."/>
            <person name="Heiman D."/>
            <person name="Young S."/>
            <person name="Zeng Q."/>
            <person name="Abouelleil A."/>
            <person name="Aftuck L."/>
            <person name="Bessette D."/>
            <person name="Brown A."/>
            <person name="FitzGerald M."/>
            <person name="Lui A."/>
            <person name="Macdonald J.P."/>
            <person name="Priest M."/>
            <person name="Orbach M.J."/>
            <person name="Galgiani J.N."/>
            <person name="Kirkland T.N."/>
            <person name="Cole G.T."/>
            <person name="Birren B.W."/>
            <person name="Henn M.R."/>
            <person name="Taylor J.W."/>
            <person name="Rounsley S.D."/>
        </authorList>
    </citation>
    <scope>NUCLEOTIDE SEQUENCE [LARGE SCALE GENOMIC DNA]</scope>
    <source>
        <strain evidence="4">RMSCC 2394</strain>
    </source>
</reference>
<feature type="region of interest" description="Disordered" evidence="1">
    <location>
        <begin position="1"/>
        <end position="27"/>
    </location>
</feature>
<evidence type="ECO:0000256" key="1">
    <source>
        <dbReference type="SAM" id="MobiDB-lite"/>
    </source>
</evidence>
<name>A0A0J6YR06_COCIT</name>
<organism evidence="3 4">
    <name type="scientific">Coccidioides immitis RMSCC 2394</name>
    <dbReference type="NCBI Taxonomy" id="404692"/>
    <lineage>
        <taxon>Eukaryota</taxon>
        <taxon>Fungi</taxon>
        <taxon>Dikarya</taxon>
        <taxon>Ascomycota</taxon>
        <taxon>Pezizomycotina</taxon>
        <taxon>Eurotiomycetes</taxon>
        <taxon>Eurotiomycetidae</taxon>
        <taxon>Onygenales</taxon>
        <taxon>Onygenaceae</taxon>
        <taxon>Coccidioides</taxon>
    </lineage>
</organism>
<evidence type="ECO:0000313" key="3">
    <source>
        <dbReference type="EMBL" id="KMP09398.1"/>
    </source>
</evidence>
<keyword evidence="2" id="KW-0472">Membrane</keyword>
<dbReference type="Proteomes" id="UP000054565">
    <property type="component" value="Unassembled WGS sequence"/>
</dbReference>
<evidence type="ECO:0000313" key="4">
    <source>
        <dbReference type="Proteomes" id="UP000054565"/>
    </source>
</evidence>
<feature type="compositionally biased region" description="Basic and acidic residues" evidence="1">
    <location>
        <begin position="1"/>
        <end position="20"/>
    </location>
</feature>
<accession>A0A0J6YR06</accession>
<evidence type="ECO:0000256" key="2">
    <source>
        <dbReference type="SAM" id="Phobius"/>
    </source>
</evidence>
<proteinExistence type="predicted"/>
<dbReference type="EMBL" id="DS028099">
    <property type="protein sequence ID" value="KMP09398.1"/>
    <property type="molecule type" value="Genomic_DNA"/>
</dbReference>
<protein>
    <submittedName>
        <fullName evidence="3">Uncharacterized protein</fullName>
    </submittedName>
</protein>
<keyword evidence="2" id="KW-0812">Transmembrane</keyword>